<evidence type="ECO:0000256" key="2">
    <source>
        <dbReference type="ARBA" id="ARBA00023315"/>
    </source>
</evidence>
<dbReference type="Pfam" id="PF00583">
    <property type="entry name" value="Acetyltransf_1"/>
    <property type="match status" value="1"/>
</dbReference>
<dbReference type="Gene3D" id="3.40.630.30">
    <property type="match status" value="1"/>
</dbReference>
<evidence type="ECO:0000313" key="5">
    <source>
        <dbReference type="Proteomes" id="UP001612928"/>
    </source>
</evidence>
<dbReference type="InterPro" id="IPR050832">
    <property type="entry name" value="Bact_Acetyltransf"/>
</dbReference>
<dbReference type="CDD" id="cd04301">
    <property type="entry name" value="NAT_SF"/>
    <property type="match status" value="1"/>
</dbReference>
<feature type="domain" description="N-acetyltransferase" evidence="3">
    <location>
        <begin position="2"/>
        <end position="165"/>
    </location>
</feature>
<dbReference type="InterPro" id="IPR016181">
    <property type="entry name" value="Acyl_CoA_acyltransferase"/>
</dbReference>
<keyword evidence="5" id="KW-1185">Reference proteome</keyword>
<proteinExistence type="predicted"/>
<dbReference type="RefSeq" id="WP_101789362.1">
    <property type="nucleotide sequence ID" value="NZ_JBITMB010000009.1"/>
</dbReference>
<dbReference type="PANTHER" id="PTHR43877:SF1">
    <property type="entry name" value="ACETYLTRANSFERASE"/>
    <property type="match status" value="1"/>
</dbReference>
<dbReference type="Proteomes" id="UP001612928">
    <property type="component" value="Unassembled WGS sequence"/>
</dbReference>
<reference evidence="4 5" key="1">
    <citation type="submission" date="2024-10" db="EMBL/GenBank/DDBJ databases">
        <title>The Natural Products Discovery Center: Release of the First 8490 Sequenced Strains for Exploring Actinobacteria Biosynthetic Diversity.</title>
        <authorList>
            <person name="Kalkreuter E."/>
            <person name="Kautsar S.A."/>
            <person name="Yang D."/>
            <person name="Bader C.D."/>
            <person name="Teijaro C.N."/>
            <person name="Fluegel L."/>
            <person name="Davis C.M."/>
            <person name="Simpson J.R."/>
            <person name="Lauterbach L."/>
            <person name="Steele A.D."/>
            <person name="Gui C."/>
            <person name="Meng S."/>
            <person name="Li G."/>
            <person name="Viehrig K."/>
            <person name="Ye F."/>
            <person name="Su P."/>
            <person name="Kiefer A.F."/>
            <person name="Nichols A."/>
            <person name="Cepeda A.J."/>
            <person name="Yan W."/>
            <person name="Fan B."/>
            <person name="Jiang Y."/>
            <person name="Adhikari A."/>
            <person name="Zheng C.-J."/>
            <person name="Schuster L."/>
            <person name="Cowan T.M."/>
            <person name="Smanski M.J."/>
            <person name="Chevrette M.G."/>
            <person name="De Carvalho L.P.S."/>
            <person name="Shen B."/>
        </authorList>
    </citation>
    <scope>NUCLEOTIDE SEQUENCE [LARGE SCALE GENOMIC DNA]</scope>
    <source>
        <strain evidence="4 5">NPDC049503</strain>
    </source>
</reference>
<dbReference type="SUPFAM" id="SSF55729">
    <property type="entry name" value="Acyl-CoA N-acyltransferases (Nat)"/>
    <property type="match status" value="1"/>
</dbReference>
<dbReference type="EMBL" id="JBITMB010000009">
    <property type="protein sequence ID" value="MFI7444547.1"/>
    <property type="molecule type" value="Genomic_DNA"/>
</dbReference>
<keyword evidence="1" id="KW-0808">Transferase</keyword>
<accession>A0ABW8AEU0</accession>
<sequence length="309" mass="33679">MTALSRPRAEDAAAIHDLVAACDLAVLGRVDTPLDDIVDELAEPGFDLDRDGWLAHDADGRLVGWASAYAPGGDDLVQIDVYVRPGSESRADELWQLVLGRARELAAERGHDRATVDVGVHRADEAKRALAGRHGFGPGTTYHRMRIDHHGPVAPPAVPPGVTLHTGDADEVRRQAHQVHQDGFADHFGFVRVGYDDWYERRQARSTTDWSRLTLARIDGRPAGVVIGNDQFVPDEGCGYVATLAVLPEFRGRGLGRFLLLHAFAADAAAGRKGTILHVDSHNTTPALDLYLSAGMRPVMIIDVLRRHL</sequence>
<name>A0ABW8AEU0_9ACTN</name>
<gene>
    <name evidence="4" type="ORF">ACIBP5_31640</name>
</gene>
<feature type="domain" description="N-acetyltransferase" evidence="3">
    <location>
        <begin position="162"/>
        <end position="309"/>
    </location>
</feature>
<keyword evidence="2" id="KW-0012">Acyltransferase</keyword>
<dbReference type="InterPro" id="IPR000182">
    <property type="entry name" value="GNAT_dom"/>
</dbReference>
<evidence type="ECO:0000313" key="4">
    <source>
        <dbReference type="EMBL" id="MFI7444547.1"/>
    </source>
</evidence>
<comment type="caution">
    <text evidence="4">The sequence shown here is derived from an EMBL/GenBank/DDBJ whole genome shotgun (WGS) entry which is preliminary data.</text>
</comment>
<organism evidence="4 5">
    <name type="scientific">Nonomuraea indica</name>
    <dbReference type="NCBI Taxonomy" id="1581193"/>
    <lineage>
        <taxon>Bacteria</taxon>
        <taxon>Bacillati</taxon>
        <taxon>Actinomycetota</taxon>
        <taxon>Actinomycetes</taxon>
        <taxon>Streptosporangiales</taxon>
        <taxon>Streptosporangiaceae</taxon>
        <taxon>Nonomuraea</taxon>
    </lineage>
</organism>
<protein>
    <submittedName>
        <fullName evidence="4">GNAT family N-acetyltransferase</fullName>
    </submittedName>
</protein>
<evidence type="ECO:0000259" key="3">
    <source>
        <dbReference type="PROSITE" id="PS51186"/>
    </source>
</evidence>
<dbReference type="PROSITE" id="PS51186">
    <property type="entry name" value="GNAT"/>
    <property type="match status" value="2"/>
</dbReference>
<evidence type="ECO:0000256" key="1">
    <source>
        <dbReference type="ARBA" id="ARBA00022679"/>
    </source>
</evidence>
<dbReference type="PANTHER" id="PTHR43877">
    <property type="entry name" value="AMINOALKYLPHOSPHONATE N-ACETYLTRANSFERASE-RELATED-RELATED"/>
    <property type="match status" value="1"/>
</dbReference>